<gene>
    <name evidence="1" type="ORF">A7J05_00100</name>
    <name evidence="2" type="ORF">A7J05_36635</name>
</gene>
<proteinExistence type="predicted"/>
<dbReference type="EMBL" id="CP015588">
    <property type="protein sequence ID" value="APY90446.1"/>
    <property type="molecule type" value="Genomic_DNA"/>
</dbReference>
<accession>A0ABM6H3G0</accession>
<dbReference type="SUPFAM" id="SSF50998">
    <property type="entry name" value="Quinoprotein alcohol dehydrogenase-like"/>
    <property type="match status" value="1"/>
</dbReference>
<dbReference type="Gene3D" id="2.130.10.10">
    <property type="entry name" value="YVTN repeat-like/Quinoprotein amine dehydrogenase"/>
    <property type="match status" value="1"/>
</dbReference>
<name>A0ABM6H3G0_9ACTN</name>
<dbReference type="InterPro" id="IPR015943">
    <property type="entry name" value="WD40/YVTN_repeat-like_dom_sf"/>
</dbReference>
<keyword evidence="3" id="KW-1185">Reference proteome</keyword>
<evidence type="ECO:0008006" key="4">
    <source>
        <dbReference type="Google" id="ProtNLM"/>
    </source>
</evidence>
<reference evidence="2 3" key="1">
    <citation type="submission" date="2016-05" db="EMBL/GenBank/DDBJ databases">
        <authorList>
            <person name="Gu J."/>
        </authorList>
    </citation>
    <scope>NUCLEOTIDE SEQUENCE [LARGE SCALE GENOMIC DNA]</scope>
    <source>
        <strain evidence="2 3">ACCC40021</strain>
    </source>
</reference>
<evidence type="ECO:0000313" key="2">
    <source>
        <dbReference type="EMBL" id="APY90446.1"/>
    </source>
</evidence>
<evidence type="ECO:0000313" key="3">
    <source>
        <dbReference type="Proteomes" id="UP000187191"/>
    </source>
</evidence>
<dbReference type="InterPro" id="IPR011047">
    <property type="entry name" value="Quinoprotein_ADH-like_sf"/>
</dbReference>
<dbReference type="Proteomes" id="UP000187191">
    <property type="component" value="Chromosome"/>
</dbReference>
<evidence type="ECO:0000313" key="1">
    <source>
        <dbReference type="EMBL" id="APY84401.1"/>
    </source>
</evidence>
<organism evidence="2 3">
    <name type="scientific">Streptomyces alfalfae</name>
    <dbReference type="NCBI Taxonomy" id="1642299"/>
    <lineage>
        <taxon>Bacteria</taxon>
        <taxon>Bacillati</taxon>
        <taxon>Actinomycetota</taxon>
        <taxon>Actinomycetes</taxon>
        <taxon>Kitasatosporales</taxon>
        <taxon>Streptomycetaceae</taxon>
        <taxon>Streptomyces</taxon>
    </lineage>
</organism>
<dbReference type="RefSeq" id="WP_076681606.1">
    <property type="nucleotide sequence ID" value="NZ_CP015588.1"/>
</dbReference>
<dbReference type="EMBL" id="CP015588">
    <property type="protein sequence ID" value="APY84401.1"/>
    <property type="molecule type" value="Genomic_DNA"/>
</dbReference>
<sequence length="135" mass="14164">MRPVGLNPADGSQKWAIDEVSAETLNAASPGTVIVGGYVSSEDSRDGSVLLDAASSKRIETYDGIMAADSCDCDDRSTTICTGVDSVVAYNTQTCKERWTLPDKSGNRVAPEVTLVRAGLVYVRCAGLVSVVGCQ</sequence>
<protein>
    <recommendedName>
        <fullName evidence="4">Ricin B lectin domain-containing protein</fullName>
    </recommendedName>
</protein>